<keyword evidence="3" id="KW-1185">Reference proteome</keyword>
<proteinExistence type="predicted"/>
<dbReference type="KEGG" id="llu:AKJ09_08063"/>
<protein>
    <submittedName>
        <fullName evidence="2">Uncharacterized protein</fullName>
    </submittedName>
</protein>
<feature type="region of interest" description="Disordered" evidence="1">
    <location>
        <begin position="1"/>
        <end position="72"/>
    </location>
</feature>
<name>A0A0K1Q7L3_9BACT</name>
<reference evidence="2 3" key="1">
    <citation type="submission" date="2015-08" db="EMBL/GenBank/DDBJ databases">
        <authorList>
            <person name="Babu N.S."/>
            <person name="Beckwith C.J."/>
            <person name="Beseler K.G."/>
            <person name="Brison A."/>
            <person name="Carone J.V."/>
            <person name="Caskin T.P."/>
            <person name="Diamond M."/>
            <person name="Durham M.E."/>
            <person name="Foxe J.M."/>
            <person name="Go M."/>
            <person name="Henderson B.A."/>
            <person name="Jones I.B."/>
            <person name="McGettigan J.A."/>
            <person name="Micheletti S.J."/>
            <person name="Nasrallah M.E."/>
            <person name="Ortiz D."/>
            <person name="Piller C.R."/>
            <person name="Privatt S.R."/>
            <person name="Schneider S.L."/>
            <person name="Sharp S."/>
            <person name="Smith T.C."/>
            <person name="Stanton J.D."/>
            <person name="Ullery H.E."/>
            <person name="Wilson R.J."/>
            <person name="Serrano M.G."/>
            <person name="Buck G."/>
            <person name="Lee V."/>
            <person name="Wang Y."/>
            <person name="Carvalho R."/>
            <person name="Voegtly L."/>
            <person name="Shi R."/>
            <person name="Duckworth R."/>
            <person name="Johnson A."/>
            <person name="Loviza R."/>
            <person name="Walstead R."/>
            <person name="Shah Z."/>
            <person name="Kiflezghi M."/>
            <person name="Wade K."/>
            <person name="Ball S.L."/>
            <person name="Bradley K.W."/>
            <person name="Asai D.J."/>
            <person name="Bowman C.A."/>
            <person name="Russell D.A."/>
            <person name="Pope W.H."/>
            <person name="Jacobs-Sera D."/>
            <person name="Hendrix R.W."/>
            <person name="Hatfull G.F."/>
        </authorList>
    </citation>
    <scope>NUCLEOTIDE SEQUENCE [LARGE SCALE GENOMIC DNA]</scope>
    <source>
        <strain evidence="2 3">DSM 27648</strain>
    </source>
</reference>
<dbReference type="AlphaFoldDB" id="A0A0K1Q7L3"/>
<evidence type="ECO:0000313" key="2">
    <source>
        <dbReference type="EMBL" id="AKV01400.1"/>
    </source>
</evidence>
<gene>
    <name evidence="2" type="ORF">AKJ09_08063</name>
</gene>
<dbReference type="STRING" id="1391654.AKJ09_08063"/>
<dbReference type="Proteomes" id="UP000064967">
    <property type="component" value="Chromosome"/>
</dbReference>
<accession>A0A0K1Q7L3</accession>
<organism evidence="2 3">
    <name type="scientific">Labilithrix luteola</name>
    <dbReference type="NCBI Taxonomy" id="1391654"/>
    <lineage>
        <taxon>Bacteria</taxon>
        <taxon>Pseudomonadati</taxon>
        <taxon>Myxococcota</taxon>
        <taxon>Polyangia</taxon>
        <taxon>Polyangiales</taxon>
        <taxon>Labilitrichaceae</taxon>
        <taxon>Labilithrix</taxon>
    </lineage>
</organism>
<evidence type="ECO:0000256" key="1">
    <source>
        <dbReference type="SAM" id="MobiDB-lite"/>
    </source>
</evidence>
<dbReference type="EMBL" id="CP012333">
    <property type="protein sequence ID" value="AKV01400.1"/>
    <property type="molecule type" value="Genomic_DNA"/>
</dbReference>
<dbReference type="RefSeq" id="WP_146652502.1">
    <property type="nucleotide sequence ID" value="NZ_CP012333.1"/>
</dbReference>
<evidence type="ECO:0000313" key="3">
    <source>
        <dbReference type="Proteomes" id="UP000064967"/>
    </source>
</evidence>
<feature type="compositionally biased region" description="Pro residues" evidence="1">
    <location>
        <begin position="7"/>
        <end position="24"/>
    </location>
</feature>
<sequence length="72" mass="7509">MSRDELVPPPRPAGAPSEPLPHPQEPSEVGAKVAPKQAAESTKPAEIPPHVEAHPEISPGPKISATPDRALD</sequence>